<dbReference type="PANTHER" id="PTHR22911">
    <property type="entry name" value="ACYL-MALONYL CONDENSING ENZYME-RELATED"/>
    <property type="match status" value="1"/>
</dbReference>
<feature type="transmembrane region" description="Helical" evidence="1">
    <location>
        <begin position="159"/>
        <end position="178"/>
    </location>
</feature>
<name>A0A1M5C792_9BACT</name>
<dbReference type="EMBL" id="FQUC01000007">
    <property type="protein sequence ID" value="SHF50613.1"/>
    <property type="molecule type" value="Genomic_DNA"/>
</dbReference>
<feature type="transmembrane region" description="Helical" evidence="1">
    <location>
        <begin position="219"/>
        <end position="237"/>
    </location>
</feature>
<evidence type="ECO:0000313" key="3">
    <source>
        <dbReference type="EMBL" id="SHF50613.1"/>
    </source>
</evidence>
<sequence>MNSKIIKGIIIVAIGSACYGVLAVLVKLGGKEGYSTGELTFAQAFVGFLALLVMNVVRNIAKPTALARRLPGKMKWKLILGGIPFGLTSSFYYMSLNYTSVSVCIVMLMQSVWIGSVIDFFVNKTKPTTNKMIAIVVILIGTVLATNLLASDITLDWRGVAWGLMAALSYSCSLLVANNIASSYPPLSRSLYMLIGSVSIVTIIWGYSLYNQFDINVLWRWGIIIALFGTVLPPLLFTKGMPIVGVGLGSILASIELPVSVTMARVVLGEEISIMQWGGIVLIIAAVVIMNISYFKPAKSH</sequence>
<evidence type="ECO:0000313" key="4">
    <source>
        <dbReference type="Proteomes" id="UP000184480"/>
    </source>
</evidence>
<feature type="transmembrane region" description="Helical" evidence="1">
    <location>
        <begin position="244"/>
        <end position="268"/>
    </location>
</feature>
<feature type="transmembrane region" description="Helical" evidence="1">
    <location>
        <begin position="133"/>
        <end position="153"/>
    </location>
</feature>
<evidence type="ECO:0000259" key="2">
    <source>
        <dbReference type="Pfam" id="PF00892"/>
    </source>
</evidence>
<dbReference type="OrthoDB" id="3180815at2"/>
<feature type="transmembrane region" description="Helical" evidence="1">
    <location>
        <begin position="274"/>
        <end position="295"/>
    </location>
</feature>
<feature type="transmembrane region" description="Helical" evidence="1">
    <location>
        <begin position="100"/>
        <end position="121"/>
    </location>
</feature>
<feature type="transmembrane region" description="Helical" evidence="1">
    <location>
        <begin position="40"/>
        <end position="57"/>
    </location>
</feature>
<dbReference type="SUPFAM" id="SSF103481">
    <property type="entry name" value="Multidrug resistance efflux transporter EmrE"/>
    <property type="match status" value="2"/>
</dbReference>
<dbReference type="Pfam" id="PF00892">
    <property type="entry name" value="EamA"/>
    <property type="match status" value="2"/>
</dbReference>
<evidence type="ECO:0000256" key="1">
    <source>
        <dbReference type="SAM" id="Phobius"/>
    </source>
</evidence>
<organism evidence="3 4">
    <name type="scientific">Dysgonomonas macrotermitis</name>
    <dbReference type="NCBI Taxonomy" id="1346286"/>
    <lineage>
        <taxon>Bacteria</taxon>
        <taxon>Pseudomonadati</taxon>
        <taxon>Bacteroidota</taxon>
        <taxon>Bacteroidia</taxon>
        <taxon>Bacteroidales</taxon>
        <taxon>Dysgonomonadaceae</taxon>
        <taxon>Dysgonomonas</taxon>
    </lineage>
</organism>
<reference evidence="4" key="1">
    <citation type="submission" date="2016-11" db="EMBL/GenBank/DDBJ databases">
        <authorList>
            <person name="Varghese N."/>
            <person name="Submissions S."/>
        </authorList>
    </citation>
    <scope>NUCLEOTIDE SEQUENCE [LARGE SCALE GENOMIC DNA]</scope>
    <source>
        <strain evidence="4">DSM 27370</strain>
    </source>
</reference>
<accession>A0A1M5C792</accession>
<keyword evidence="4" id="KW-1185">Reference proteome</keyword>
<gene>
    <name evidence="3" type="ORF">SAMN05444362_10759</name>
</gene>
<feature type="transmembrane region" description="Helical" evidence="1">
    <location>
        <begin position="190"/>
        <end position="207"/>
    </location>
</feature>
<proteinExistence type="predicted"/>
<dbReference type="InterPro" id="IPR000620">
    <property type="entry name" value="EamA_dom"/>
</dbReference>
<feature type="domain" description="EamA" evidence="2">
    <location>
        <begin position="158"/>
        <end position="291"/>
    </location>
</feature>
<feature type="transmembrane region" description="Helical" evidence="1">
    <location>
        <begin position="9"/>
        <end position="28"/>
    </location>
</feature>
<feature type="transmembrane region" description="Helical" evidence="1">
    <location>
        <begin position="78"/>
        <end position="94"/>
    </location>
</feature>
<dbReference type="InterPro" id="IPR037185">
    <property type="entry name" value="EmrE-like"/>
</dbReference>
<dbReference type="RefSeq" id="WP_062179365.1">
    <property type="nucleotide sequence ID" value="NZ_BBXL01000007.1"/>
</dbReference>
<dbReference type="Proteomes" id="UP000184480">
    <property type="component" value="Unassembled WGS sequence"/>
</dbReference>
<dbReference type="GO" id="GO:0016020">
    <property type="term" value="C:membrane"/>
    <property type="evidence" value="ECO:0007669"/>
    <property type="project" value="InterPro"/>
</dbReference>
<protein>
    <submittedName>
        <fullName evidence="3">EamA-like transporter family protein</fullName>
    </submittedName>
</protein>
<dbReference type="STRING" id="1346286.SAMN05444362_10759"/>
<keyword evidence="1" id="KW-0812">Transmembrane</keyword>
<keyword evidence="1" id="KW-0472">Membrane</keyword>
<keyword evidence="1" id="KW-1133">Transmembrane helix</keyword>
<dbReference type="PANTHER" id="PTHR22911:SF137">
    <property type="entry name" value="SOLUTE CARRIER FAMILY 35 MEMBER G2-RELATED"/>
    <property type="match status" value="1"/>
</dbReference>
<feature type="domain" description="EamA" evidence="2">
    <location>
        <begin position="7"/>
        <end position="145"/>
    </location>
</feature>
<dbReference type="AlphaFoldDB" id="A0A1M5C792"/>
<dbReference type="PROSITE" id="PS51257">
    <property type="entry name" value="PROKAR_LIPOPROTEIN"/>
    <property type="match status" value="1"/>
</dbReference>